<accession>A0AAW0K6W0</accession>
<keyword evidence="2" id="KW-1185">Reference proteome</keyword>
<evidence type="ECO:0008006" key="3">
    <source>
        <dbReference type="Google" id="ProtNLM"/>
    </source>
</evidence>
<gene>
    <name evidence="1" type="ORF">CFP56_023890</name>
</gene>
<evidence type="ECO:0000313" key="2">
    <source>
        <dbReference type="Proteomes" id="UP000237347"/>
    </source>
</evidence>
<dbReference type="EMBL" id="PKMF04000377">
    <property type="protein sequence ID" value="KAK7835055.1"/>
    <property type="molecule type" value="Genomic_DNA"/>
</dbReference>
<protein>
    <recommendedName>
        <fullName evidence="3">Reverse transcriptase zinc-binding domain-containing protein</fullName>
    </recommendedName>
</protein>
<organism evidence="1 2">
    <name type="scientific">Quercus suber</name>
    <name type="common">Cork oak</name>
    <dbReference type="NCBI Taxonomy" id="58331"/>
    <lineage>
        <taxon>Eukaryota</taxon>
        <taxon>Viridiplantae</taxon>
        <taxon>Streptophyta</taxon>
        <taxon>Embryophyta</taxon>
        <taxon>Tracheophyta</taxon>
        <taxon>Spermatophyta</taxon>
        <taxon>Magnoliopsida</taxon>
        <taxon>eudicotyledons</taxon>
        <taxon>Gunneridae</taxon>
        <taxon>Pentapetalae</taxon>
        <taxon>rosids</taxon>
        <taxon>fabids</taxon>
        <taxon>Fagales</taxon>
        <taxon>Fagaceae</taxon>
        <taxon>Quercus</taxon>
    </lineage>
</organism>
<proteinExistence type="predicted"/>
<name>A0AAW0K6W0_QUESU</name>
<sequence>MNISHLCPLCNNEAKLIIHMLRDCLLAHQVWDSLLPPYVLNSFYGSSLVNW</sequence>
<evidence type="ECO:0000313" key="1">
    <source>
        <dbReference type="EMBL" id="KAK7835055.1"/>
    </source>
</evidence>
<comment type="caution">
    <text evidence="1">The sequence shown here is derived from an EMBL/GenBank/DDBJ whole genome shotgun (WGS) entry which is preliminary data.</text>
</comment>
<dbReference type="AlphaFoldDB" id="A0AAW0K6W0"/>
<reference evidence="1 2" key="1">
    <citation type="journal article" date="2018" name="Sci. Data">
        <title>The draft genome sequence of cork oak.</title>
        <authorList>
            <person name="Ramos A.M."/>
            <person name="Usie A."/>
            <person name="Barbosa P."/>
            <person name="Barros P.M."/>
            <person name="Capote T."/>
            <person name="Chaves I."/>
            <person name="Simoes F."/>
            <person name="Abreu I."/>
            <person name="Carrasquinho I."/>
            <person name="Faro C."/>
            <person name="Guimaraes J.B."/>
            <person name="Mendonca D."/>
            <person name="Nobrega F."/>
            <person name="Rodrigues L."/>
            <person name="Saibo N.J.M."/>
            <person name="Varela M.C."/>
            <person name="Egas C."/>
            <person name="Matos J."/>
            <person name="Miguel C.M."/>
            <person name="Oliveira M.M."/>
            <person name="Ricardo C.P."/>
            <person name="Goncalves S."/>
        </authorList>
    </citation>
    <scope>NUCLEOTIDE SEQUENCE [LARGE SCALE GENOMIC DNA]</scope>
    <source>
        <strain evidence="2">cv. HL8</strain>
    </source>
</reference>
<dbReference type="Proteomes" id="UP000237347">
    <property type="component" value="Unassembled WGS sequence"/>
</dbReference>